<dbReference type="KEGG" id="ccp:CHC_T00002655001"/>
<proteinExistence type="predicted"/>
<dbReference type="AlphaFoldDB" id="R7Q6B7"/>
<protein>
    <submittedName>
        <fullName evidence="1">Uncharacterized protein</fullName>
    </submittedName>
</protein>
<gene>
    <name evidence="1" type="ORF">CHC_T00002655001</name>
</gene>
<evidence type="ECO:0000313" key="1">
    <source>
        <dbReference type="EMBL" id="CDF34082.1"/>
    </source>
</evidence>
<reference evidence="2" key="1">
    <citation type="journal article" date="2013" name="Proc. Natl. Acad. Sci. U.S.A.">
        <title>Genome structure and metabolic features in the red seaweed Chondrus crispus shed light on evolution of the Archaeplastida.</title>
        <authorList>
            <person name="Collen J."/>
            <person name="Porcel B."/>
            <person name="Carre W."/>
            <person name="Ball S.G."/>
            <person name="Chaparro C."/>
            <person name="Tonon T."/>
            <person name="Barbeyron T."/>
            <person name="Michel G."/>
            <person name="Noel B."/>
            <person name="Valentin K."/>
            <person name="Elias M."/>
            <person name="Artiguenave F."/>
            <person name="Arun A."/>
            <person name="Aury J.M."/>
            <person name="Barbosa-Neto J.F."/>
            <person name="Bothwell J.H."/>
            <person name="Bouget F.Y."/>
            <person name="Brillet L."/>
            <person name="Cabello-Hurtado F."/>
            <person name="Capella-Gutierrez S."/>
            <person name="Charrier B."/>
            <person name="Cladiere L."/>
            <person name="Cock J.M."/>
            <person name="Coelho S.M."/>
            <person name="Colleoni C."/>
            <person name="Czjzek M."/>
            <person name="Da Silva C."/>
            <person name="Delage L."/>
            <person name="Denoeud F."/>
            <person name="Deschamps P."/>
            <person name="Dittami S.M."/>
            <person name="Gabaldon T."/>
            <person name="Gachon C.M."/>
            <person name="Groisillier A."/>
            <person name="Herve C."/>
            <person name="Jabbari K."/>
            <person name="Katinka M."/>
            <person name="Kloareg B."/>
            <person name="Kowalczyk N."/>
            <person name="Labadie K."/>
            <person name="Leblanc C."/>
            <person name="Lopez P.J."/>
            <person name="McLachlan D.H."/>
            <person name="Meslet-Cladiere L."/>
            <person name="Moustafa A."/>
            <person name="Nehr Z."/>
            <person name="Nyvall Collen P."/>
            <person name="Panaud O."/>
            <person name="Partensky F."/>
            <person name="Poulain J."/>
            <person name="Rensing S.A."/>
            <person name="Rousvoal S."/>
            <person name="Samson G."/>
            <person name="Symeonidi A."/>
            <person name="Weissenbach J."/>
            <person name="Zambounis A."/>
            <person name="Wincker P."/>
            <person name="Boyen C."/>
        </authorList>
    </citation>
    <scope>NUCLEOTIDE SEQUENCE [LARGE SCALE GENOMIC DNA]</scope>
    <source>
        <strain evidence="2">cv. Stackhouse</strain>
    </source>
</reference>
<keyword evidence="2" id="KW-1185">Reference proteome</keyword>
<evidence type="ECO:0000313" key="2">
    <source>
        <dbReference type="Proteomes" id="UP000012073"/>
    </source>
</evidence>
<accession>R7Q6B7</accession>
<dbReference type="RefSeq" id="XP_005713901.1">
    <property type="nucleotide sequence ID" value="XM_005713844.1"/>
</dbReference>
<dbReference type="GeneID" id="17321609"/>
<dbReference type="Proteomes" id="UP000012073">
    <property type="component" value="Unassembled WGS sequence"/>
</dbReference>
<name>R7Q6B7_CHOCR</name>
<organism evidence="1 2">
    <name type="scientific">Chondrus crispus</name>
    <name type="common">Carrageen Irish moss</name>
    <name type="synonym">Polymorpha crispa</name>
    <dbReference type="NCBI Taxonomy" id="2769"/>
    <lineage>
        <taxon>Eukaryota</taxon>
        <taxon>Rhodophyta</taxon>
        <taxon>Florideophyceae</taxon>
        <taxon>Rhodymeniophycidae</taxon>
        <taxon>Gigartinales</taxon>
        <taxon>Gigartinaceae</taxon>
        <taxon>Chondrus</taxon>
    </lineage>
</organism>
<sequence length="460" mass="51141">MDFIRALFDRNKHVPVFTPLPASPTLLASRKCDPFICSATRTGIEKQAIGGQLRPLPLPHPNTLKSWKRSVKIPISSRYSCTASAEEESKGQGSLLVEGRLSKTSIKVIAKMPKIRWRSREKRHPSSKLVRNSYSLKIGKPAVARRPIFRRVSDEVERWDLNAVGWLGDYDEVEVNEGSRSSKPVQRTRIELKRDSKAESLTIERRDAKLGKANLKFVPRKMFSASLTVKEVAWRKARKALSTSPQTAVLKDAKRRRSSSDIAVKTALDYRSKGHSWTFTNTVEGFQAILSLVTRLHPFRLTPRVQIPLGRSTKNQPWMSWTHVDGSSLGEIQIGRDGLAVSACWPDPKVSLKQRGRNGGSTQLSLDSKGVFSLDKTIVSEPMLNSAVLTLSTHTGNGKDDSSLTATLAGQYGLLSVSANTSQSLNLIADINIDRRNRTYSALINLQKGKSLEARLGFFL</sequence>
<dbReference type="EMBL" id="HG001672">
    <property type="protein sequence ID" value="CDF34082.1"/>
    <property type="molecule type" value="Genomic_DNA"/>
</dbReference>
<dbReference type="Gramene" id="CDF34082">
    <property type="protein sequence ID" value="CDF34082"/>
    <property type="gene ID" value="CHC_T00002655001"/>
</dbReference>